<evidence type="ECO:0000313" key="2">
    <source>
        <dbReference type="Proteomes" id="UP000252519"/>
    </source>
</evidence>
<reference evidence="1 2" key="1">
    <citation type="submission" date="2014-10" db="EMBL/GenBank/DDBJ databases">
        <title>Draft genome of the hookworm Ancylostoma caninum.</title>
        <authorList>
            <person name="Mitreva M."/>
        </authorList>
    </citation>
    <scope>NUCLEOTIDE SEQUENCE [LARGE SCALE GENOMIC DNA]</scope>
    <source>
        <strain evidence="1 2">Baltimore</strain>
    </source>
</reference>
<dbReference type="Proteomes" id="UP000252519">
    <property type="component" value="Unassembled WGS sequence"/>
</dbReference>
<name>A0A368FX69_ANCCA</name>
<comment type="caution">
    <text evidence="1">The sequence shown here is derived from an EMBL/GenBank/DDBJ whole genome shotgun (WGS) entry which is preliminary data.</text>
</comment>
<protein>
    <submittedName>
        <fullName evidence="1">Uncharacterized protein</fullName>
    </submittedName>
</protein>
<sequence length="91" mass="10431">MQWHVTEAAAYHISNIAYAFEITYRDFSVSESARRYRGIFVMAGLLWWTLKAVVGRECCAKMDMNGRSLQEAAGIFASTRMASFPEWIVQE</sequence>
<keyword evidence="2" id="KW-1185">Reference proteome</keyword>
<accession>A0A368FX69</accession>
<gene>
    <name evidence="1" type="ORF">ANCCAN_18556</name>
</gene>
<dbReference type="AlphaFoldDB" id="A0A368FX69"/>
<dbReference type="EMBL" id="JOJR01000646">
    <property type="protein sequence ID" value="RCN35579.1"/>
    <property type="molecule type" value="Genomic_DNA"/>
</dbReference>
<evidence type="ECO:0000313" key="1">
    <source>
        <dbReference type="EMBL" id="RCN35579.1"/>
    </source>
</evidence>
<proteinExistence type="predicted"/>
<organism evidence="1 2">
    <name type="scientific">Ancylostoma caninum</name>
    <name type="common">Dog hookworm</name>
    <dbReference type="NCBI Taxonomy" id="29170"/>
    <lineage>
        <taxon>Eukaryota</taxon>
        <taxon>Metazoa</taxon>
        <taxon>Ecdysozoa</taxon>
        <taxon>Nematoda</taxon>
        <taxon>Chromadorea</taxon>
        <taxon>Rhabditida</taxon>
        <taxon>Rhabditina</taxon>
        <taxon>Rhabditomorpha</taxon>
        <taxon>Strongyloidea</taxon>
        <taxon>Ancylostomatidae</taxon>
        <taxon>Ancylostomatinae</taxon>
        <taxon>Ancylostoma</taxon>
    </lineage>
</organism>